<dbReference type="InterPro" id="IPR001034">
    <property type="entry name" value="DeoR_HTH"/>
</dbReference>
<dbReference type="PRINTS" id="PR00037">
    <property type="entry name" value="HTHLACR"/>
</dbReference>
<evidence type="ECO:0000313" key="4">
    <source>
        <dbReference type="EMBL" id="MFC5530084.1"/>
    </source>
</evidence>
<dbReference type="SMART" id="SM01134">
    <property type="entry name" value="DeoRC"/>
    <property type="match status" value="1"/>
</dbReference>
<feature type="domain" description="HTH deoR-type" evidence="3">
    <location>
        <begin position="3"/>
        <end position="58"/>
    </location>
</feature>
<comment type="caution">
    <text evidence="4">The sequence shown here is derived from an EMBL/GenBank/DDBJ whole genome shotgun (WGS) entry which is preliminary data.</text>
</comment>
<evidence type="ECO:0000259" key="3">
    <source>
        <dbReference type="PROSITE" id="PS51000"/>
    </source>
</evidence>
<evidence type="ECO:0000256" key="2">
    <source>
        <dbReference type="ARBA" id="ARBA00023163"/>
    </source>
</evidence>
<dbReference type="EMBL" id="JBHSNC010000036">
    <property type="protein sequence ID" value="MFC5530084.1"/>
    <property type="molecule type" value="Genomic_DNA"/>
</dbReference>
<dbReference type="Gene3D" id="1.10.10.10">
    <property type="entry name" value="Winged helix-like DNA-binding domain superfamily/Winged helix DNA-binding domain"/>
    <property type="match status" value="1"/>
</dbReference>
<organism evidence="4 5">
    <name type="scientific">Cohnella yongneupensis</name>
    <dbReference type="NCBI Taxonomy" id="425006"/>
    <lineage>
        <taxon>Bacteria</taxon>
        <taxon>Bacillati</taxon>
        <taxon>Bacillota</taxon>
        <taxon>Bacilli</taxon>
        <taxon>Bacillales</taxon>
        <taxon>Paenibacillaceae</taxon>
        <taxon>Cohnella</taxon>
    </lineage>
</organism>
<dbReference type="InterPro" id="IPR014036">
    <property type="entry name" value="DeoR-like_C"/>
</dbReference>
<protein>
    <submittedName>
        <fullName evidence="4">DeoR/GlpR family DNA-binding transcription regulator</fullName>
    </submittedName>
</protein>
<proteinExistence type="predicted"/>
<name>A0ABW0QYK9_9BACL</name>
<keyword evidence="1" id="KW-0805">Transcription regulation</keyword>
<sequence>MLAVTRHQSILELIQAEGTVQVSDLSERFNVTAKTIREDLEKLEEKGLLKRIHGGAVVPREGEEPLLPLQIPNLKHASEKEAIALHALSYIQPNDVIALDAGSTTFEIARRLPIMPLTVLTNDLLIMRELLPREDIRLVVPGGYRHRNVLVGNDALEWVTKLNVQKLFLSATGVHDKFGLSVFTSELLDLKKAYLSGAKEVYGVADHSKFDRAALFTFAALNELDVLITDDGLDEEVVRRYEGGSVRIERASARSRQI</sequence>
<dbReference type="SUPFAM" id="SSF46785">
    <property type="entry name" value="Winged helix' DNA-binding domain"/>
    <property type="match status" value="1"/>
</dbReference>
<dbReference type="PROSITE" id="PS51000">
    <property type="entry name" value="HTH_DEOR_2"/>
    <property type="match status" value="1"/>
</dbReference>
<dbReference type="SUPFAM" id="SSF100950">
    <property type="entry name" value="NagB/RpiA/CoA transferase-like"/>
    <property type="match status" value="1"/>
</dbReference>
<dbReference type="Pfam" id="PF08220">
    <property type="entry name" value="HTH_DeoR"/>
    <property type="match status" value="1"/>
</dbReference>
<keyword evidence="5" id="KW-1185">Reference proteome</keyword>
<dbReference type="InterPro" id="IPR050313">
    <property type="entry name" value="Carb_Metab_HTH_regulators"/>
</dbReference>
<dbReference type="Pfam" id="PF00455">
    <property type="entry name" value="DeoRC"/>
    <property type="match status" value="1"/>
</dbReference>
<dbReference type="Proteomes" id="UP001596108">
    <property type="component" value="Unassembled WGS sequence"/>
</dbReference>
<evidence type="ECO:0000256" key="1">
    <source>
        <dbReference type="ARBA" id="ARBA00023015"/>
    </source>
</evidence>
<dbReference type="InterPro" id="IPR036390">
    <property type="entry name" value="WH_DNA-bd_sf"/>
</dbReference>
<keyword evidence="4" id="KW-0238">DNA-binding</keyword>
<accession>A0ABW0QYK9</accession>
<dbReference type="InterPro" id="IPR036388">
    <property type="entry name" value="WH-like_DNA-bd_sf"/>
</dbReference>
<reference evidence="5" key="1">
    <citation type="journal article" date="2019" name="Int. J. Syst. Evol. Microbiol.">
        <title>The Global Catalogue of Microorganisms (GCM) 10K type strain sequencing project: providing services to taxonomists for standard genome sequencing and annotation.</title>
        <authorList>
            <consortium name="The Broad Institute Genomics Platform"/>
            <consortium name="The Broad Institute Genome Sequencing Center for Infectious Disease"/>
            <person name="Wu L."/>
            <person name="Ma J."/>
        </authorList>
    </citation>
    <scope>NUCLEOTIDE SEQUENCE [LARGE SCALE GENOMIC DNA]</scope>
    <source>
        <strain evidence="5">CGMCC 1.18578</strain>
    </source>
</reference>
<dbReference type="PANTHER" id="PTHR30363">
    <property type="entry name" value="HTH-TYPE TRANSCRIPTIONAL REGULATOR SRLR-RELATED"/>
    <property type="match status" value="1"/>
</dbReference>
<dbReference type="GO" id="GO:0003677">
    <property type="term" value="F:DNA binding"/>
    <property type="evidence" value="ECO:0007669"/>
    <property type="project" value="UniProtKB-KW"/>
</dbReference>
<dbReference type="SMART" id="SM00420">
    <property type="entry name" value="HTH_DEOR"/>
    <property type="match status" value="1"/>
</dbReference>
<dbReference type="RefSeq" id="WP_378112021.1">
    <property type="nucleotide sequence ID" value="NZ_JBHSNC010000036.1"/>
</dbReference>
<keyword evidence="2" id="KW-0804">Transcription</keyword>
<dbReference type="PANTHER" id="PTHR30363:SF44">
    <property type="entry name" value="AGA OPERON TRANSCRIPTIONAL REPRESSOR-RELATED"/>
    <property type="match status" value="1"/>
</dbReference>
<gene>
    <name evidence="4" type="ORF">ACFPQ4_11665</name>
</gene>
<evidence type="ECO:0000313" key="5">
    <source>
        <dbReference type="Proteomes" id="UP001596108"/>
    </source>
</evidence>
<dbReference type="InterPro" id="IPR037171">
    <property type="entry name" value="NagB/RpiA_transferase-like"/>
</dbReference>